<accession>A0A1I8HI67</accession>
<feature type="compositionally biased region" description="Low complexity" evidence="4">
    <location>
        <begin position="302"/>
        <end position="311"/>
    </location>
</feature>
<feature type="compositionally biased region" description="Low complexity" evidence="4">
    <location>
        <begin position="1594"/>
        <end position="1605"/>
    </location>
</feature>
<dbReference type="GO" id="GO:0005886">
    <property type="term" value="C:plasma membrane"/>
    <property type="evidence" value="ECO:0007669"/>
    <property type="project" value="TreeGrafter"/>
</dbReference>
<evidence type="ECO:0000256" key="5">
    <source>
        <dbReference type="SAM" id="Phobius"/>
    </source>
</evidence>
<dbReference type="PANTHER" id="PTHR11311">
    <property type="entry name" value="SPONDIN"/>
    <property type="match status" value="1"/>
</dbReference>
<organism evidence="7 8">
    <name type="scientific">Macrostomum lignano</name>
    <dbReference type="NCBI Taxonomy" id="282301"/>
    <lineage>
        <taxon>Eukaryota</taxon>
        <taxon>Metazoa</taxon>
        <taxon>Spiralia</taxon>
        <taxon>Lophotrochozoa</taxon>
        <taxon>Platyhelminthes</taxon>
        <taxon>Rhabditophora</taxon>
        <taxon>Macrostomorpha</taxon>
        <taxon>Macrostomida</taxon>
        <taxon>Macrostomidae</taxon>
        <taxon>Macrostomum</taxon>
    </lineage>
</organism>
<dbReference type="WBParaSite" id="maker-uti_cns_0006271-snap-gene-0.2-mRNA-1">
    <property type="protein sequence ID" value="maker-uti_cns_0006271-snap-gene-0.2-mRNA-1"/>
    <property type="gene ID" value="maker-uti_cns_0006271-snap-gene-0.2"/>
</dbReference>
<dbReference type="InterPro" id="IPR000884">
    <property type="entry name" value="TSP1_rpt"/>
</dbReference>
<feature type="region of interest" description="Disordered" evidence="4">
    <location>
        <begin position="1593"/>
        <end position="1614"/>
    </location>
</feature>
<dbReference type="InterPro" id="IPR051418">
    <property type="entry name" value="Spondin/Thrombospondin_T1"/>
</dbReference>
<feature type="domain" description="Spondin-like TSP1" evidence="6">
    <location>
        <begin position="1212"/>
        <end position="1263"/>
    </location>
</feature>
<keyword evidence="5" id="KW-0812">Transmembrane</keyword>
<evidence type="ECO:0000256" key="4">
    <source>
        <dbReference type="SAM" id="MobiDB-lite"/>
    </source>
</evidence>
<evidence type="ECO:0000256" key="3">
    <source>
        <dbReference type="ARBA" id="ARBA00023180"/>
    </source>
</evidence>
<protein>
    <submittedName>
        <fullName evidence="8">TSP1_spondin domain-containing protein</fullName>
    </submittedName>
</protein>
<keyword evidence="5" id="KW-1133">Transmembrane helix</keyword>
<dbReference type="Proteomes" id="UP000095280">
    <property type="component" value="Unplaced"/>
</dbReference>
<proteinExistence type="predicted"/>
<keyword evidence="3" id="KW-0325">Glycoprotein</keyword>
<dbReference type="Pfam" id="PF19028">
    <property type="entry name" value="TSP1_spondin"/>
    <property type="match status" value="2"/>
</dbReference>
<keyword evidence="7" id="KW-1185">Reference proteome</keyword>
<dbReference type="SUPFAM" id="SSF82895">
    <property type="entry name" value="TSP-1 type 1 repeat"/>
    <property type="match status" value="4"/>
</dbReference>
<dbReference type="SMART" id="SM00209">
    <property type="entry name" value="TSP1"/>
    <property type="match status" value="13"/>
</dbReference>
<keyword evidence="5" id="KW-0472">Membrane</keyword>
<evidence type="ECO:0000256" key="2">
    <source>
        <dbReference type="ARBA" id="ARBA00023157"/>
    </source>
</evidence>
<dbReference type="InterPro" id="IPR044004">
    <property type="entry name" value="TSP1_spondin_dom"/>
</dbReference>
<feature type="region of interest" description="Disordered" evidence="4">
    <location>
        <begin position="295"/>
        <end position="325"/>
    </location>
</feature>
<feature type="region of interest" description="Disordered" evidence="4">
    <location>
        <begin position="1633"/>
        <end position="1706"/>
    </location>
</feature>
<dbReference type="Pfam" id="PF00090">
    <property type="entry name" value="TSP_1"/>
    <property type="match status" value="3"/>
</dbReference>
<dbReference type="PROSITE" id="PS50092">
    <property type="entry name" value="TSP1"/>
    <property type="match status" value="9"/>
</dbReference>
<evidence type="ECO:0000313" key="8">
    <source>
        <dbReference type="WBParaSite" id="maker-uti_cns_0006271-snap-gene-0.2-mRNA-1"/>
    </source>
</evidence>
<dbReference type="Gene3D" id="2.20.100.10">
    <property type="entry name" value="Thrombospondin type-1 (TSP1) repeat"/>
    <property type="match status" value="6"/>
</dbReference>
<evidence type="ECO:0000313" key="7">
    <source>
        <dbReference type="Proteomes" id="UP000095280"/>
    </source>
</evidence>
<dbReference type="InterPro" id="IPR036383">
    <property type="entry name" value="TSP1_rpt_sf"/>
</dbReference>
<feature type="transmembrane region" description="Helical" evidence="5">
    <location>
        <begin position="1551"/>
        <end position="1574"/>
    </location>
</feature>
<feature type="domain" description="Spondin-like TSP1" evidence="6">
    <location>
        <begin position="535"/>
        <end position="586"/>
    </location>
</feature>
<dbReference type="PANTHER" id="PTHR11311:SF30">
    <property type="entry name" value="SPONDIN-LIKE TSP1 DOMAIN-CONTAINING PROTEIN"/>
    <property type="match status" value="1"/>
</dbReference>
<keyword evidence="2" id="KW-1015">Disulfide bond</keyword>
<feature type="compositionally biased region" description="Acidic residues" evidence="4">
    <location>
        <begin position="1654"/>
        <end position="1666"/>
    </location>
</feature>
<keyword evidence="1" id="KW-0732">Signal</keyword>
<sequence>EWGPCKRLHGCGAGGRRERTVECLLGRRRADNCYATYGFVPASEQLIDIVVSIVTKSEQDCFRVCFKDETLLQWLVNPWSPCQPVPERQFDIAGLGHCVGRQSRQVLCLFRGDPINDQAACHAAGAPPLPERTCRLADCPVGCVVGAWSDWSATHCYSRLQYRTRAVLRGPTSGGRVCPVLSESRPGPLADIERCAAMLPRFTARYSAWSACTASPTGSNLSGFIGFQSRSVSCFGQHGRLADAASCNLTEPLVETRPCQLRSQWLFDWTPWTVRCDDGRGGGPTRFRHRLAYRLGPDDPATKPAAAAQRDFQSEQMKPGAGADCPGGGGRGRYCWLTTPWSDCRPGVPGACGRGHRRRVAYCADCASSADRPPVDLRLCSGQERPSNLVEDCQVAACPTTDQVGCPLSDWSDWSPCAGGDCTKDPGAVIEGISKRTRLVIGPGANPDDAACPHLEEGRVCRVPQCHAWRISDAEGPENCRPNSGDCGSGEVRRNRTCVDNLRQIVTDPKHCSHIPDYLKPLDKVLCHRPCSGDCVMSDWSAWSPCSRTCGLESFATRWRRILANPGPDGQSCPTNLVDRKACEVPISCSTFHWLASAWPECHGRATQKRQLTCQGGNLTLCAVNLQPPMQIRVCPEICDASGGCQYEPFQRLDIRGFDKPLVIRFLKKSCDPAKCPPYKLDDAKSGEPPSLQELLLSTAAASSIEESPASIAFSASGSKLEWRIGAWSVCALPRLVAGWPCGSGARIRNVTCARRLAIGWEARPISDCLETLGQPPPVRQPCQRSCVDQACLFSDWSSWSHCSVQGQCMYQRWRFKTLLRGNLSHCVQPGLQLNQRSDCTCDGVDFNGRTVAGSNPAESDRGEFRLLAVGHWSSCLMLRPDPRLARALFEVSGESANDGECGRGVQLRARACHDRFGRQVPERFCSGGQAEARLLSKPCEIPCPVDCRLSDWGPWGGCSATCSGLRRRQRWPLRQARWGGRDCPIGQGEESEPCSPACERLAWLPGDWGPCRAASCGQGTSHRSRRCFRWRRMPGAVDDSNADGEEVDAALCERSALVSRPISTRRCEMPCPGDCVLTEWTAWTACRECPDRGGVGGGFRRDETMRLRSRTVLRENFRGSCRIENQLRESQACSRGLTCGLHRWVITDWSACEPVTPAAACGGPDSGRRSRRRICQRVADGRAVDDAECENEFGGDEILTERCQPPCDRDCVLTQWSDWTPCDSSCRLGFTARNRTRGVLLHNSGIGRPCSSLRLQTQPCPVAARCLTWKLTQWSDCRVATPGLATRGRTQPYRCGAGQRERKPVCFHLGRQETVPDDYCSAVFLSVDAPLVESCEVPCPQDCQISEWSQWSMCQNPCYSNFSDGFQYRSRVVFAERESPTKLCPEQPMIEQRPCRSPGCPNYHWTVTDWSASDGVRDVWCQNERGELAEGGCTEAIKPPSRRRCHPPCSARFAYCNQLGRCQCPTYFSAEFDSEGRLIACQPAAPQQPQSGPPVSFLTSIAASLGLNSTGRPALQQGRAIPLRAAEPAAVAMETNDAISTAHADAVLNLWMVPILVATVLFLLAVIVALLLICREIYSRRRHFNRSGHQTDSASAAAFSPVSATPGPSSSGDAAVVRGTALIRMRSVHSSAEQLLPSRGDGGPDGDSSAIPENEEEEDEEDEAELPGIGNAGSFDPGMPHNGHRGQAVESDVAAAGGQDAAEQRTVPSTLAASFAPLPIPLVPDGIHQLPGEVAGAVHDLLSPPAAGSGAERLQADRLLRGDEAQDAVPLAMHQADSGALHNRAQRAQVVQAPLRSLLAAQVAGPSGKMSGQVGSDFSQLQLRIREVDEEAGAHVLLQAGRVDASGRPVALGQQAAVLEQAATANLLGIPGADLPTGQVANSLGEAARHRLGQNAPMFRFVDSLFADRFEHNLEAVNGELELASHSVDKFQFDHGHAVGVFSTVIGLVKLVVLVATTQTDEGPAVGFENSDQLADVRIHGHLLQLPLALRKVGAQAVQHGGLDFVQGGRRAEVHAEQQVHVIVALVRLTA</sequence>
<reference evidence="8" key="1">
    <citation type="submission" date="2016-11" db="UniProtKB">
        <authorList>
            <consortium name="WormBaseParasite"/>
        </authorList>
    </citation>
    <scope>IDENTIFICATION</scope>
</reference>
<dbReference type="GO" id="GO:0030036">
    <property type="term" value="P:actin cytoskeleton organization"/>
    <property type="evidence" value="ECO:0007669"/>
    <property type="project" value="TreeGrafter"/>
</dbReference>
<evidence type="ECO:0000259" key="6">
    <source>
        <dbReference type="Pfam" id="PF19028"/>
    </source>
</evidence>
<name>A0A1I8HI67_9PLAT</name>
<evidence type="ECO:0000256" key="1">
    <source>
        <dbReference type="ARBA" id="ARBA00022729"/>
    </source>
</evidence>